<evidence type="ECO:0000313" key="4">
    <source>
        <dbReference type="Proteomes" id="UP000297972"/>
    </source>
</evidence>
<reference evidence="3 4" key="1">
    <citation type="submission" date="2019-03" db="EMBL/GenBank/DDBJ databases">
        <authorList>
            <person name="Li J."/>
        </authorList>
    </citation>
    <scope>NUCLEOTIDE SEQUENCE [LARGE SCALE GENOMIC DNA]</scope>
    <source>
        <strain evidence="3 4">3058</strain>
    </source>
</reference>
<feature type="region of interest" description="Disordered" evidence="2">
    <location>
        <begin position="31"/>
        <end position="81"/>
    </location>
</feature>
<organism evidence="3 4">
    <name type="scientific">Paracoccus liaowanqingii</name>
    <dbReference type="NCBI Taxonomy" id="2560053"/>
    <lineage>
        <taxon>Bacteria</taxon>
        <taxon>Pseudomonadati</taxon>
        <taxon>Pseudomonadota</taxon>
        <taxon>Alphaproteobacteria</taxon>
        <taxon>Rhodobacterales</taxon>
        <taxon>Paracoccaceae</taxon>
        <taxon>Paracoccus</taxon>
    </lineage>
</organism>
<dbReference type="Proteomes" id="UP000297972">
    <property type="component" value="Unassembled WGS sequence"/>
</dbReference>
<name>A0A4Z1CAL8_9RHOB</name>
<feature type="compositionally biased region" description="Basic and acidic residues" evidence="2">
    <location>
        <begin position="63"/>
        <end position="72"/>
    </location>
</feature>
<feature type="compositionally biased region" description="Basic residues" evidence="2">
    <location>
        <begin position="31"/>
        <end position="40"/>
    </location>
</feature>
<feature type="region of interest" description="Disordered" evidence="2">
    <location>
        <begin position="132"/>
        <end position="152"/>
    </location>
</feature>
<evidence type="ECO:0000256" key="1">
    <source>
        <dbReference type="SAM" id="Coils"/>
    </source>
</evidence>
<dbReference type="EMBL" id="SRPG01000168">
    <property type="protein sequence ID" value="TGN54889.1"/>
    <property type="molecule type" value="Genomic_DNA"/>
</dbReference>
<evidence type="ECO:0000256" key="2">
    <source>
        <dbReference type="SAM" id="MobiDB-lite"/>
    </source>
</evidence>
<evidence type="ECO:0000313" key="3">
    <source>
        <dbReference type="EMBL" id="TGN54889.1"/>
    </source>
</evidence>
<comment type="caution">
    <text evidence="3">The sequence shown here is derived from an EMBL/GenBank/DDBJ whole genome shotgun (WGS) entry which is preliminary data.</text>
</comment>
<dbReference type="AlphaFoldDB" id="A0A4Z1CAL8"/>
<sequence length="152" mass="17353">MRTNTDNQDGEWLTWTEAAERLGIKPDSVKRRARSRHWPRKMGNDGMARVLIPSGRLDAITPDSREEGREDIPPSSPPDASVIKALRDELSKAQQQVIAAEAKADERAETIADLRARLNQEGEERRRLTAILTDQKAPPPNQDRPFWRRFFS</sequence>
<proteinExistence type="predicted"/>
<accession>A0A4Z1CAL8</accession>
<protein>
    <submittedName>
        <fullName evidence="3">Uncharacterized protein</fullName>
    </submittedName>
</protein>
<gene>
    <name evidence="3" type="ORF">E4L95_15245</name>
</gene>
<keyword evidence="4" id="KW-1185">Reference proteome</keyword>
<feature type="coiled-coil region" evidence="1">
    <location>
        <begin position="83"/>
        <end position="131"/>
    </location>
</feature>
<keyword evidence="1" id="KW-0175">Coiled coil</keyword>